<keyword evidence="3 5" id="KW-0663">Pyridoxal phosphate</keyword>
<dbReference type="GO" id="GO:0019148">
    <property type="term" value="F:D-cysteine desulfhydrase activity"/>
    <property type="evidence" value="ECO:0007669"/>
    <property type="project" value="TreeGrafter"/>
</dbReference>
<dbReference type="Gene3D" id="3.40.50.1100">
    <property type="match status" value="2"/>
</dbReference>
<sequence length="388" mass="41647">MAFTLPETFAKLPRHPLSYPHSSPIHPLPTLSSFLRTSNPKITLFAKREDHSSPLACAGNKYRKLEYIVPDILSSKPQHNEPGYDGTPTTVVTEGAIQSNHTIQVTSVAKQIGLEAVAILHKGTGGGLSTSTDKSAFLRTGNVQIARLLGADVRMLEPGSTSGGRDPVASIMAELKAQGKVPYWIPSGASLHPLGGLGYARCAFEIAAQEKEIFGGNGRFEYMFVACGSGSTVGGLIAGFKLLDRIDANNGMTKPPRKVIGVVISPTKPREWHEGRVLNFARRAGDLIGLDGEKDITMDDVRLDFRFVGTAYGVLDPQSREALGLMAQQEAVVLDPVYTAKVARGAMHWVQEGEIAREASSKDEVNALFIHTGGQAALSAYADVDQVE</sequence>
<dbReference type="PANTHER" id="PTHR43780">
    <property type="entry name" value="1-AMINOCYCLOPROPANE-1-CARBOXYLATE DEAMINASE-RELATED"/>
    <property type="match status" value="1"/>
</dbReference>
<feature type="domain" description="Tryptophan synthase beta chain-like PALP" evidence="6">
    <location>
        <begin position="23"/>
        <end position="358"/>
    </location>
</feature>
<protein>
    <recommendedName>
        <fullName evidence="6">Tryptophan synthase beta chain-like PALP domain-containing protein</fullName>
    </recommendedName>
</protein>
<dbReference type="Pfam" id="PF00291">
    <property type="entry name" value="PALP"/>
    <property type="match status" value="1"/>
</dbReference>
<dbReference type="Proteomes" id="UP001194746">
    <property type="component" value="Unassembled WGS sequence"/>
</dbReference>
<dbReference type="InterPro" id="IPR036052">
    <property type="entry name" value="TrpB-like_PALP_sf"/>
</dbReference>
<dbReference type="InterPro" id="IPR001926">
    <property type="entry name" value="TrpB-like_PALP"/>
</dbReference>
<evidence type="ECO:0000256" key="5">
    <source>
        <dbReference type="PIRSR" id="PIRSR006278-2"/>
    </source>
</evidence>
<reference evidence="7" key="1">
    <citation type="journal article" date="2019" name="Beilstein J. Org. Chem.">
        <title>Nanangenines: drimane sesquiterpenoids as the dominant metabolite cohort of a novel Australian fungus, Aspergillus nanangensis.</title>
        <authorList>
            <person name="Lacey H.J."/>
            <person name="Gilchrist C.L.M."/>
            <person name="Crombie A."/>
            <person name="Kalaitzis J.A."/>
            <person name="Vuong D."/>
            <person name="Rutledge P.J."/>
            <person name="Turner P."/>
            <person name="Pitt J.I."/>
            <person name="Lacey E."/>
            <person name="Chooi Y.H."/>
            <person name="Piggott A.M."/>
        </authorList>
    </citation>
    <scope>NUCLEOTIDE SEQUENCE</scope>
    <source>
        <strain evidence="7">MST-FP2251</strain>
    </source>
</reference>
<proteinExistence type="inferred from homology"/>
<evidence type="ECO:0000256" key="2">
    <source>
        <dbReference type="ARBA" id="ARBA00008639"/>
    </source>
</evidence>
<comment type="caution">
    <text evidence="7">The sequence shown here is derived from an EMBL/GenBank/DDBJ whole genome shotgun (WGS) entry which is preliminary data.</text>
</comment>
<gene>
    <name evidence="7" type="ORF">FE257_002646</name>
</gene>
<evidence type="ECO:0000256" key="4">
    <source>
        <dbReference type="PIRSR" id="PIRSR006278-1"/>
    </source>
</evidence>
<dbReference type="EMBL" id="VCAU01000140">
    <property type="protein sequence ID" value="KAF9883964.1"/>
    <property type="molecule type" value="Genomic_DNA"/>
</dbReference>
<keyword evidence="8" id="KW-1185">Reference proteome</keyword>
<feature type="active site" description="Nucleophile" evidence="4">
    <location>
        <position position="99"/>
    </location>
</feature>
<reference evidence="7" key="2">
    <citation type="submission" date="2020-02" db="EMBL/GenBank/DDBJ databases">
        <authorList>
            <person name="Gilchrist C.L.M."/>
            <person name="Chooi Y.-H."/>
        </authorList>
    </citation>
    <scope>NUCLEOTIDE SEQUENCE</scope>
    <source>
        <strain evidence="7">MST-FP2251</strain>
    </source>
</reference>
<evidence type="ECO:0000259" key="6">
    <source>
        <dbReference type="Pfam" id="PF00291"/>
    </source>
</evidence>
<evidence type="ECO:0000313" key="7">
    <source>
        <dbReference type="EMBL" id="KAF9883964.1"/>
    </source>
</evidence>
<dbReference type="InterPro" id="IPR027278">
    <property type="entry name" value="ACCD_DCysDesulf"/>
</dbReference>
<comment type="cofactor">
    <cofactor evidence="1">
        <name>pyridoxal 5'-phosphate</name>
        <dbReference type="ChEBI" id="CHEBI:597326"/>
    </cofactor>
</comment>
<organism evidence="7 8">
    <name type="scientific">Aspergillus nanangensis</name>
    <dbReference type="NCBI Taxonomy" id="2582783"/>
    <lineage>
        <taxon>Eukaryota</taxon>
        <taxon>Fungi</taxon>
        <taxon>Dikarya</taxon>
        <taxon>Ascomycota</taxon>
        <taxon>Pezizomycotina</taxon>
        <taxon>Eurotiomycetes</taxon>
        <taxon>Eurotiomycetidae</taxon>
        <taxon>Eurotiales</taxon>
        <taxon>Aspergillaceae</taxon>
        <taxon>Aspergillus</taxon>
        <taxon>Aspergillus subgen. Circumdati</taxon>
    </lineage>
</organism>
<evidence type="ECO:0000313" key="8">
    <source>
        <dbReference type="Proteomes" id="UP001194746"/>
    </source>
</evidence>
<dbReference type="PANTHER" id="PTHR43780:SF2">
    <property type="entry name" value="1-AMINOCYCLOPROPANE-1-CARBOXYLATE DEAMINASE-RELATED"/>
    <property type="match status" value="1"/>
</dbReference>
<evidence type="ECO:0000256" key="3">
    <source>
        <dbReference type="ARBA" id="ARBA00022898"/>
    </source>
</evidence>
<comment type="similarity">
    <text evidence="2">Belongs to the ACC deaminase/D-cysteine desulfhydrase family.</text>
</comment>
<name>A0AAD4GNA4_ASPNN</name>
<dbReference type="SUPFAM" id="SSF53686">
    <property type="entry name" value="Tryptophan synthase beta subunit-like PLP-dependent enzymes"/>
    <property type="match status" value="1"/>
</dbReference>
<evidence type="ECO:0000256" key="1">
    <source>
        <dbReference type="ARBA" id="ARBA00001933"/>
    </source>
</evidence>
<accession>A0AAD4GNA4</accession>
<feature type="modified residue" description="N6-(pyridoxal phosphate)lysine" evidence="5">
    <location>
        <position position="61"/>
    </location>
</feature>
<dbReference type="AlphaFoldDB" id="A0AAD4GNA4"/>
<dbReference type="PIRSF" id="PIRSF006278">
    <property type="entry name" value="ACCD_DCysDesulf"/>
    <property type="match status" value="1"/>
</dbReference>